<keyword evidence="1" id="KW-1133">Transmembrane helix</keyword>
<dbReference type="AlphaFoldDB" id="A0A0A3XQY9"/>
<keyword evidence="1" id="KW-0812">Transmembrane</keyword>
<evidence type="ECO:0000256" key="1">
    <source>
        <dbReference type="SAM" id="Phobius"/>
    </source>
</evidence>
<feature type="transmembrane region" description="Helical" evidence="1">
    <location>
        <begin position="36"/>
        <end position="54"/>
    </location>
</feature>
<name>A0A0A3XQY9_BRAJP</name>
<sequence length="82" mass="8808">MQIRSKAHLLMVSHLRGLRALLASAHDPAVKTSKEASSLLIFIAVVLTLLLAILEVDQHRATLQSLGLLGDLSSMLPNLMGP</sequence>
<comment type="caution">
    <text evidence="2">The sequence shown here is derived from an EMBL/GenBank/DDBJ whole genome shotgun (WGS) entry which is preliminary data.</text>
</comment>
<protein>
    <submittedName>
        <fullName evidence="2">Uncharacterized protein</fullName>
    </submittedName>
</protein>
<evidence type="ECO:0000313" key="2">
    <source>
        <dbReference type="EMBL" id="KGT75694.1"/>
    </source>
</evidence>
<gene>
    <name evidence="2" type="ORF">MA20_31255</name>
</gene>
<reference evidence="2 3" key="1">
    <citation type="submission" date="2014-09" db="EMBL/GenBank/DDBJ databases">
        <title>Draft genome of Bradyrhizobium japonicum Is-34.</title>
        <authorList>
            <person name="Tsurumaru H."/>
            <person name="Yamakawa T."/>
            <person name="Hashimoto S."/>
            <person name="Okizaki K."/>
            <person name="Kanesaki Y."/>
            <person name="Yoshikawa H."/>
            <person name="Yajima S."/>
        </authorList>
    </citation>
    <scope>NUCLEOTIDE SEQUENCE [LARGE SCALE GENOMIC DNA]</scope>
    <source>
        <strain evidence="2 3">Is-34</strain>
    </source>
</reference>
<accession>A0A0A3XQY9</accession>
<organism evidence="2 3">
    <name type="scientific">Bradyrhizobium japonicum</name>
    <dbReference type="NCBI Taxonomy" id="375"/>
    <lineage>
        <taxon>Bacteria</taxon>
        <taxon>Pseudomonadati</taxon>
        <taxon>Pseudomonadota</taxon>
        <taxon>Alphaproteobacteria</taxon>
        <taxon>Hyphomicrobiales</taxon>
        <taxon>Nitrobacteraceae</taxon>
        <taxon>Bradyrhizobium</taxon>
    </lineage>
</organism>
<keyword evidence="1" id="KW-0472">Membrane</keyword>
<dbReference type="Proteomes" id="UP000030377">
    <property type="component" value="Unassembled WGS sequence"/>
</dbReference>
<evidence type="ECO:0000313" key="3">
    <source>
        <dbReference type="Proteomes" id="UP000030377"/>
    </source>
</evidence>
<proteinExistence type="predicted"/>
<dbReference type="EMBL" id="JRPN01000024">
    <property type="protein sequence ID" value="KGT75694.1"/>
    <property type="molecule type" value="Genomic_DNA"/>
</dbReference>